<reference evidence="2 4" key="2">
    <citation type="submission" date="2016-10" db="EMBL/GenBank/DDBJ databases">
        <authorList>
            <person name="Varghese N."/>
            <person name="Submissions S."/>
        </authorList>
    </citation>
    <scope>NUCLEOTIDE SEQUENCE [LARGE SCALE GENOMIC DNA]</scope>
    <source>
        <strain evidence="2 4">CBMB27</strain>
    </source>
</reference>
<dbReference type="KEGG" id="mphy:MCBMB27_00748"/>
<evidence type="ECO:0000313" key="3">
    <source>
        <dbReference type="Proteomes" id="UP000185487"/>
    </source>
</evidence>
<proteinExistence type="predicted"/>
<evidence type="ECO:0000313" key="4">
    <source>
        <dbReference type="Proteomes" id="UP000199140"/>
    </source>
</evidence>
<reference evidence="1 3" key="1">
    <citation type="submission" date="2016-04" db="EMBL/GenBank/DDBJ databases">
        <title>Complete genome sequencing and analysis of CBMB27, Methylobacterium phyllosphaerae isolated from leaf tissues of rice (Oryza sativa L.).</title>
        <authorList>
            <person name="Lee Y."/>
            <person name="Hwangbo K."/>
            <person name="Chung H."/>
            <person name="Yoo J."/>
            <person name="Kim K.Y."/>
            <person name="Sa T.M."/>
            <person name="Um Y."/>
            <person name="Madhaiyan M."/>
        </authorList>
    </citation>
    <scope>NUCLEOTIDE SEQUENCE [LARGE SCALE GENOMIC DNA]</scope>
    <source>
        <strain evidence="1 3">CBMB27</strain>
    </source>
</reference>
<evidence type="ECO:0000313" key="2">
    <source>
        <dbReference type="EMBL" id="SFH32186.1"/>
    </source>
</evidence>
<gene>
    <name evidence="1" type="ORF">MCBMB27_00748</name>
    <name evidence="2" type="ORF">SAMN05192567_12040</name>
</gene>
<evidence type="ECO:0000313" key="1">
    <source>
        <dbReference type="EMBL" id="APT30039.1"/>
    </source>
</evidence>
<protein>
    <submittedName>
        <fullName evidence="2">Uncharacterized protein</fullName>
    </submittedName>
</protein>
<dbReference type="EMBL" id="FOPK01000020">
    <property type="protein sequence ID" value="SFH32186.1"/>
    <property type="molecule type" value="Genomic_DNA"/>
</dbReference>
<accession>A0AAE8L853</accession>
<dbReference type="Proteomes" id="UP000199140">
    <property type="component" value="Unassembled WGS sequence"/>
</dbReference>
<dbReference type="EMBL" id="CP015367">
    <property type="protein sequence ID" value="APT30039.1"/>
    <property type="molecule type" value="Genomic_DNA"/>
</dbReference>
<sequence>MLSSFKGISFQALGINLTAYPGDVELDVGRFGITAMWGDALITGLFIRLGGRERHLEWPWKVGRQLTSGREVSAGS</sequence>
<dbReference type="Proteomes" id="UP000185487">
    <property type="component" value="Chromosome"/>
</dbReference>
<dbReference type="AlphaFoldDB" id="A0AAE8L853"/>
<keyword evidence="3" id="KW-1185">Reference proteome</keyword>
<dbReference type="RefSeq" id="WP_075379849.1">
    <property type="nucleotide sequence ID" value="NZ_CP015367.1"/>
</dbReference>
<organism evidence="2 4">
    <name type="scientific">Methylobacterium phyllosphaerae</name>
    <dbReference type="NCBI Taxonomy" id="418223"/>
    <lineage>
        <taxon>Bacteria</taxon>
        <taxon>Pseudomonadati</taxon>
        <taxon>Pseudomonadota</taxon>
        <taxon>Alphaproteobacteria</taxon>
        <taxon>Hyphomicrobiales</taxon>
        <taxon>Methylobacteriaceae</taxon>
        <taxon>Methylobacterium</taxon>
    </lineage>
</organism>
<name>A0AAE8L853_9HYPH</name>